<reference evidence="1 2" key="1">
    <citation type="submission" date="2023-01" db="EMBL/GenBank/DDBJ databases">
        <title>Vibrio sp. KJ40-1 sp.nov, isolated from marine algae.</title>
        <authorList>
            <person name="Butt M."/>
            <person name="Kim J.M.J."/>
            <person name="Jeon C.O.C."/>
        </authorList>
    </citation>
    <scope>NUCLEOTIDE SEQUENCE [LARGE SCALE GENOMIC DNA]</scope>
    <source>
        <strain evidence="1 2">KJ40-1</strain>
    </source>
</reference>
<dbReference type="EMBL" id="JAQLOI010000001">
    <property type="protein sequence ID" value="MDB1124179.1"/>
    <property type="molecule type" value="Genomic_DNA"/>
</dbReference>
<organism evidence="1 2">
    <name type="scientific">Vibrio algarum</name>
    <dbReference type="NCBI Taxonomy" id="3020714"/>
    <lineage>
        <taxon>Bacteria</taxon>
        <taxon>Pseudomonadati</taxon>
        <taxon>Pseudomonadota</taxon>
        <taxon>Gammaproteobacteria</taxon>
        <taxon>Vibrionales</taxon>
        <taxon>Vibrionaceae</taxon>
        <taxon>Vibrio</taxon>
    </lineage>
</organism>
<accession>A0ABT4YRJ6</accession>
<dbReference type="RefSeq" id="WP_272136234.1">
    <property type="nucleotide sequence ID" value="NZ_JAQLOI010000001.1"/>
</dbReference>
<gene>
    <name evidence="1" type="ORF">PGX00_11150</name>
</gene>
<sequence>MPVLNDICARLIHENSFSIHKAKDLSSQLCHAWFIAQSPRHTEFNQSAALLEQNSNHPVMLFIKSCLPKIEQELTGMVIPESSHPFWAMFSPEAIDCEQNTAAVREIIQTTRTISHIHKPHNLLSDVAEELLLTSNILLTIPLKNDDIERVDLDEPFKQTIRTAQNEPQKYWYDHPIPIGIPAKENELLYGLSHLDRSLSIEIERGNMAKNQKLTVVLSCSVTHPSLATIAKKYVEYEIRTHLRLRHIQVALFSEHECHAVIAATFPKASSNLKQVFGVNGAYGRHYTFLKAIAPLWQKTLNPKLKANFKIDLDQVFDQSMLIQETKKSAFELIVQSNWGADAVDNKGNGVHLGMLAGGLVNETDAHQGLFTPDVNPPNGHDYDIFEQLFCTRWPQAISTQEEILSKRNDIQRVHVTGGTNGITIDALYQYRPFTPTFIHRAEDQAFILSALANPVNDQYLVYSHRPGLIMRHDKEAFAARAMQAAEAGKVLGDIERVLFFSYYAKHHPIDLPTLKQSLYPFSGTFISQTPITLALIRFLLEGSTKCSEYLDSGALRLTQCLDYCENSLSSTLEANLKGWNEYYDNLIESKIPIDAHRVLSNCLLNLE</sequence>
<evidence type="ECO:0000313" key="2">
    <source>
        <dbReference type="Proteomes" id="UP001210678"/>
    </source>
</evidence>
<evidence type="ECO:0000313" key="1">
    <source>
        <dbReference type="EMBL" id="MDB1124179.1"/>
    </source>
</evidence>
<dbReference type="Proteomes" id="UP001210678">
    <property type="component" value="Unassembled WGS sequence"/>
</dbReference>
<keyword evidence="2" id="KW-1185">Reference proteome</keyword>
<proteinExistence type="predicted"/>
<name>A0ABT4YRJ6_9VIBR</name>
<comment type="caution">
    <text evidence="1">The sequence shown here is derived from an EMBL/GenBank/DDBJ whole genome shotgun (WGS) entry which is preliminary data.</text>
</comment>
<protein>
    <submittedName>
        <fullName evidence="1">Uncharacterized protein</fullName>
    </submittedName>
</protein>